<dbReference type="AlphaFoldDB" id="A0A8X6UHR1"/>
<evidence type="ECO:0000313" key="1">
    <source>
        <dbReference type="EMBL" id="GFU11305.1"/>
    </source>
</evidence>
<name>A0A8X6UHR1_NEPPI</name>
<dbReference type="EMBL" id="BMAW01078509">
    <property type="protein sequence ID" value="GFU11305.1"/>
    <property type="molecule type" value="Genomic_DNA"/>
</dbReference>
<evidence type="ECO:0000313" key="2">
    <source>
        <dbReference type="Proteomes" id="UP000887013"/>
    </source>
</evidence>
<gene>
    <name evidence="1" type="ORF">NPIL_211841</name>
</gene>
<accession>A0A8X6UHR1</accession>
<protein>
    <submittedName>
        <fullName evidence="1">Uncharacterized protein</fullName>
    </submittedName>
</protein>
<keyword evidence="2" id="KW-1185">Reference proteome</keyword>
<organism evidence="1 2">
    <name type="scientific">Nephila pilipes</name>
    <name type="common">Giant wood spider</name>
    <name type="synonym">Nephila maculata</name>
    <dbReference type="NCBI Taxonomy" id="299642"/>
    <lineage>
        <taxon>Eukaryota</taxon>
        <taxon>Metazoa</taxon>
        <taxon>Ecdysozoa</taxon>
        <taxon>Arthropoda</taxon>
        <taxon>Chelicerata</taxon>
        <taxon>Arachnida</taxon>
        <taxon>Araneae</taxon>
        <taxon>Araneomorphae</taxon>
        <taxon>Entelegynae</taxon>
        <taxon>Araneoidea</taxon>
        <taxon>Nephilidae</taxon>
        <taxon>Nephila</taxon>
    </lineage>
</organism>
<comment type="caution">
    <text evidence="1">The sequence shown here is derived from an EMBL/GenBank/DDBJ whole genome shotgun (WGS) entry which is preliminary data.</text>
</comment>
<reference evidence="1" key="1">
    <citation type="submission" date="2020-08" db="EMBL/GenBank/DDBJ databases">
        <title>Multicomponent nature underlies the extraordinary mechanical properties of spider dragline silk.</title>
        <authorList>
            <person name="Kono N."/>
            <person name="Nakamura H."/>
            <person name="Mori M."/>
            <person name="Yoshida Y."/>
            <person name="Ohtoshi R."/>
            <person name="Malay A.D."/>
            <person name="Moran D.A.P."/>
            <person name="Tomita M."/>
            <person name="Numata K."/>
            <person name="Arakawa K."/>
        </authorList>
    </citation>
    <scope>NUCLEOTIDE SEQUENCE</scope>
</reference>
<proteinExistence type="predicted"/>
<dbReference type="Proteomes" id="UP000887013">
    <property type="component" value="Unassembled WGS sequence"/>
</dbReference>
<sequence length="100" mass="11591">MVWQSFRVDDWSDPLGSSGDLPFRALYGDFYVTIFDENGANDVQCCFFEGYNMPLVKKGSLIQIAFLFLCYPQGFKIRIRLSYSFAVTYSEKKLVNMEKL</sequence>